<accession>A0A183DL43</accession>
<reference evidence="1" key="1">
    <citation type="submission" date="2016-06" db="UniProtKB">
        <authorList>
            <consortium name="WormBaseParasite"/>
        </authorList>
    </citation>
    <scope>IDENTIFICATION</scope>
</reference>
<organism evidence="1">
    <name type="scientific">Gongylonema pulchrum</name>
    <dbReference type="NCBI Taxonomy" id="637853"/>
    <lineage>
        <taxon>Eukaryota</taxon>
        <taxon>Metazoa</taxon>
        <taxon>Ecdysozoa</taxon>
        <taxon>Nematoda</taxon>
        <taxon>Chromadorea</taxon>
        <taxon>Rhabditida</taxon>
        <taxon>Spirurina</taxon>
        <taxon>Spiruromorpha</taxon>
        <taxon>Spiruroidea</taxon>
        <taxon>Gongylonematidae</taxon>
        <taxon>Gongylonema</taxon>
    </lineage>
</organism>
<sequence length="149" mass="16481">LLSIEIITQFCEQLAKVVSKRVPENAPYASRFVQLLSKTLSAYSAKAVQPLDQSFRPLRRAILSQSLSAMFKAVESALEENSLGSSSAEKIDAAVKEEIEGVEWDAQLKVEMEGNITKVMQLVAQKIEQRLVLDPSILQMGERISSAQD</sequence>
<dbReference type="WBParaSite" id="GPUH_0000944501-mRNA-1">
    <property type="protein sequence ID" value="GPUH_0000944501-mRNA-1"/>
    <property type="gene ID" value="GPUH_0000944501"/>
</dbReference>
<proteinExistence type="predicted"/>
<evidence type="ECO:0000313" key="1">
    <source>
        <dbReference type="WBParaSite" id="GPUH_0000944501-mRNA-1"/>
    </source>
</evidence>
<protein>
    <submittedName>
        <fullName evidence="1">Vacuolar protein sorting-associated protein 51 homolog</fullName>
    </submittedName>
</protein>
<dbReference type="AlphaFoldDB" id="A0A183DL43"/>
<name>A0A183DL43_9BILA</name>